<accession>A0A6A6JVD0</accession>
<reference evidence="2" key="1">
    <citation type="journal article" date="2020" name="Stud. Mycol.">
        <title>101 Dothideomycetes genomes: a test case for predicting lifestyles and emergence of pathogens.</title>
        <authorList>
            <person name="Haridas S."/>
            <person name="Albert R."/>
            <person name="Binder M."/>
            <person name="Bloem J."/>
            <person name="Labutti K."/>
            <person name="Salamov A."/>
            <person name="Andreopoulos B."/>
            <person name="Baker S."/>
            <person name="Barry K."/>
            <person name="Bills G."/>
            <person name="Bluhm B."/>
            <person name="Cannon C."/>
            <person name="Castanera R."/>
            <person name="Culley D."/>
            <person name="Daum C."/>
            <person name="Ezra D."/>
            <person name="Gonzalez J."/>
            <person name="Henrissat B."/>
            <person name="Kuo A."/>
            <person name="Liang C."/>
            <person name="Lipzen A."/>
            <person name="Lutzoni F."/>
            <person name="Magnuson J."/>
            <person name="Mondo S."/>
            <person name="Nolan M."/>
            <person name="Ohm R."/>
            <person name="Pangilinan J."/>
            <person name="Park H.-J."/>
            <person name="Ramirez L."/>
            <person name="Alfaro M."/>
            <person name="Sun H."/>
            <person name="Tritt A."/>
            <person name="Yoshinaga Y."/>
            <person name="Zwiers L.-H."/>
            <person name="Turgeon B."/>
            <person name="Goodwin S."/>
            <person name="Spatafora J."/>
            <person name="Crous P."/>
            <person name="Grigoriev I."/>
        </authorList>
    </citation>
    <scope>NUCLEOTIDE SEQUENCE</scope>
    <source>
        <strain evidence="2">CBS 379.55</strain>
    </source>
</reference>
<sequence length="101" mass="11204">MASHRRYIVRPINRSAQTSKSSCQQTNPSKANTRSKSAAPIQVPSAFDSLEFRSWTDPSSRPRVGSGRLGDHAGNPGSQRKQFPDGRRDEICAYATSRRID</sequence>
<evidence type="ECO:0000313" key="2">
    <source>
        <dbReference type="EMBL" id="KAF2280195.1"/>
    </source>
</evidence>
<dbReference type="RefSeq" id="XP_033657733.1">
    <property type="nucleotide sequence ID" value="XM_033792992.1"/>
</dbReference>
<keyword evidence="3" id="KW-1185">Reference proteome</keyword>
<dbReference type="GeneID" id="54546167"/>
<evidence type="ECO:0000256" key="1">
    <source>
        <dbReference type="SAM" id="MobiDB-lite"/>
    </source>
</evidence>
<feature type="compositionally biased region" description="Polar residues" evidence="1">
    <location>
        <begin position="14"/>
        <end position="36"/>
    </location>
</feature>
<proteinExistence type="predicted"/>
<organism evidence="2 3">
    <name type="scientific">Westerdykella ornata</name>
    <dbReference type="NCBI Taxonomy" id="318751"/>
    <lineage>
        <taxon>Eukaryota</taxon>
        <taxon>Fungi</taxon>
        <taxon>Dikarya</taxon>
        <taxon>Ascomycota</taxon>
        <taxon>Pezizomycotina</taxon>
        <taxon>Dothideomycetes</taxon>
        <taxon>Pleosporomycetidae</taxon>
        <taxon>Pleosporales</taxon>
        <taxon>Sporormiaceae</taxon>
        <taxon>Westerdykella</taxon>
    </lineage>
</organism>
<dbReference type="AlphaFoldDB" id="A0A6A6JVD0"/>
<evidence type="ECO:0000313" key="3">
    <source>
        <dbReference type="Proteomes" id="UP000800097"/>
    </source>
</evidence>
<gene>
    <name evidence="2" type="ORF">EI97DRAFT_114357</name>
</gene>
<dbReference type="Proteomes" id="UP000800097">
    <property type="component" value="Unassembled WGS sequence"/>
</dbReference>
<feature type="region of interest" description="Disordered" evidence="1">
    <location>
        <begin position="1"/>
        <end position="89"/>
    </location>
</feature>
<dbReference type="EMBL" id="ML986485">
    <property type="protein sequence ID" value="KAF2280195.1"/>
    <property type="molecule type" value="Genomic_DNA"/>
</dbReference>
<name>A0A6A6JVD0_WESOR</name>
<protein>
    <submittedName>
        <fullName evidence="2">Uncharacterized protein</fullName>
    </submittedName>
</protein>